<evidence type="ECO:0000256" key="1">
    <source>
        <dbReference type="ARBA" id="ARBA00023125"/>
    </source>
</evidence>
<dbReference type="InterPro" id="IPR001867">
    <property type="entry name" value="OmpR/PhoB-type_DNA-bd"/>
</dbReference>
<dbReference type="PROSITE" id="PS50110">
    <property type="entry name" value="RESPONSE_REGULATORY"/>
    <property type="match status" value="1"/>
</dbReference>
<evidence type="ECO:0000256" key="2">
    <source>
        <dbReference type="PROSITE-ProRule" id="PRU00169"/>
    </source>
</evidence>
<evidence type="ECO:0000259" key="4">
    <source>
        <dbReference type="PROSITE" id="PS50110"/>
    </source>
</evidence>
<dbReference type="InterPro" id="IPR001789">
    <property type="entry name" value="Sig_transdc_resp-reg_receiver"/>
</dbReference>
<reference evidence="8" key="2">
    <citation type="submission" date="2016-10" db="EMBL/GenBank/DDBJ databases">
        <authorList>
            <person name="de Groot N.N."/>
        </authorList>
    </citation>
    <scope>NUCLEOTIDE SEQUENCE [LARGE SCALE GENOMIC DNA]</scope>
    <source>
        <strain evidence="8">BS3782</strain>
    </source>
</reference>
<dbReference type="Proteomes" id="UP000284168">
    <property type="component" value="Unassembled WGS sequence"/>
</dbReference>
<reference evidence="6 11" key="4">
    <citation type="submission" date="2019-09" db="EMBL/GenBank/DDBJ databases">
        <title>Draft genome sequences of 48 bacterial type strains from the CCUG.</title>
        <authorList>
            <person name="Tunovic T."/>
            <person name="Pineiro-Iglesias B."/>
            <person name="Unosson C."/>
            <person name="Inganas E."/>
            <person name="Ohlen M."/>
            <person name="Cardew S."/>
            <person name="Jensie-Markopoulos S."/>
            <person name="Salva-Serra F."/>
            <person name="Jaen-Luchoro D."/>
            <person name="Karlsson R."/>
            <person name="Svensson-Stadler L."/>
            <person name="Chun J."/>
            <person name="Moore E."/>
        </authorList>
    </citation>
    <scope>NUCLEOTIDE SEQUENCE [LARGE SCALE GENOMIC DNA]</scope>
    <source>
        <strain evidence="6 11">CCUG 51522</strain>
    </source>
</reference>
<evidence type="ECO:0000313" key="6">
    <source>
        <dbReference type="EMBL" id="KAB0503619.1"/>
    </source>
</evidence>
<dbReference type="EMBL" id="LT629746">
    <property type="protein sequence ID" value="SDT51805.1"/>
    <property type="molecule type" value="Genomic_DNA"/>
</dbReference>
<dbReference type="PATRIC" id="fig|163011.3.peg.3209"/>
<dbReference type="GO" id="GO:0000160">
    <property type="term" value="P:phosphorelay signal transduction system"/>
    <property type="evidence" value="ECO:0007669"/>
    <property type="project" value="InterPro"/>
</dbReference>
<feature type="domain" description="Response regulatory" evidence="4">
    <location>
        <begin position="7"/>
        <end position="118"/>
    </location>
</feature>
<feature type="domain" description="OmpR/PhoB-type" evidence="5">
    <location>
        <begin position="115"/>
        <end position="216"/>
    </location>
</feature>
<dbReference type="InterPro" id="IPR036388">
    <property type="entry name" value="WH-like_DNA-bd_sf"/>
</dbReference>
<name>A0A0J6HHU0_9PSED</name>
<dbReference type="GO" id="GO:0003677">
    <property type="term" value="F:DNA binding"/>
    <property type="evidence" value="ECO:0007669"/>
    <property type="project" value="UniProtKB-UniRule"/>
</dbReference>
<dbReference type="SUPFAM" id="SSF46894">
    <property type="entry name" value="C-terminal effector domain of the bipartite response regulators"/>
    <property type="match status" value="1"/>
</dbReference>
<dbReference type="InterPro" id="IPR011006">
    <property type="entry name" value="CheY-like_superfamily"/>
</dbReference>
<proteinExistence type="predicted"/>
<reference evidence="9" key="3">
    <citation type="submission" date="2016-10" db="EMBL/GenBank/DDBJ databases">
        <authorList>
            <person name="Varghese N."/>
            <person name="Submissions S."/>
        </authorList>
    </citation>
    <scope>NUCLEOTIDE SEQUENCE [LARGE SCALE GENOMIC DNA]</scope>
    <source>
        <strain evidence="9">BS3782</strain>
    </source>
</reference>
<dbReference type="PROSITE" id="PS51755">
    <property type="entry name" value="OMPR_PHOB"/>
    <property type="match status" value="1"/>
</dbReference>
<evidence type="ECO:0000313" key="8">
    <source>
        <dbReference type="EMBL" id="SDT51805.1"/>
    </source>
</evidence>
<dbReference type="SMART" id="SM00862">
    <property type="entry name" value="Trans_reg_C"/>
    <property type="match status" value="1"/>
</dbReference>
<dbReference type="AlphaFoldDB" id="A0A0J6HHU0"/>
<dbReference type="GO" id="GO:0006355">
    <property type="term" value="P:regulation of DNA-templated transcription"/>
    <property type="evidence" value="ECO:0007669"/>
    <property type="project" value="InterPro"/>
</dbReference>
<keyword evidence="1 3" id="KW-0238">DNA-binding</keyword>
<keyword evidence="9" id="KW-1185">Reference proteome</keyword>
<gene>
    <name evidence="7" type="ORF">BK663_15530</name>
    <name evidence="6" type="ORF">F7R14_17895</name>
    <name evidence="8" type="ORF">SAMN04490191_4908</name>
</gene>
<organism evidence="8 9">
    <name type="scientific">Pseudomonas lini</name>
    <dbReference type="NCBI Taxonomy" id="163011"/>
    <lineage>
        <taxon>Bacteria</taxon>
        <taxon>Pseudomonadati</taxon>
        <taxon>Pseudomonadota</taxon>
        <taxon>Gammaproteobacteria</taxon>
        <taxon>Pseudomonadales</taxon>
        <taxon>Pseudomonadaceae</taxon>
        <taxon>Pseudomonas</taxon>
    </lineage>
</organism>
<evidence type="ECO:0000259" key="5">
    <source>
        <dbReference type="PROSITE" id="PS51755"/>
    </source>
</evidence>
<dbReference type="Gene3D" id="3.40.50.2300">
    <property type="match status" value="1"/>
</dbReference>
<keyword evidence="2" id="KW-0597">Phosphoprotein</keyword>
<feature type="DNA-binding region" description="OmpR/PhoB-type" evidence="3">
    <location>
        <begin position="115"/>
        <end position="216"/>
    </location>
</feature>
<evidence type="ECO:0000313" key="7">
    <source>
        <dbReference type="EMBL" id="RON26767.1"/>
    </source>
</evidence>
<dbReference type="RefSeq" id="WP_007900813.1">
    <property type="nucleotide sequence ID" value="NZ_JABTYG010000003.1"/>
</dbReference>
<sequence length="222" mass="25515">MNTPNNSFLIFTRDQLARQAIESLLAQRLYLSFEIESGKLSSERIRKSRFTHILLDQADISLSDVSFIRKNQKDAEIILITPNSEPSELHHFSHFGVDGFLKKPVADEEFISAVSRVKESQGNPDIWWFNADDRTLVKEDITIPLTGTESLMLTQLVLSDRRVLSKNDLILRIDKDPEQYSGLEMCLSRLQKKFKTAANGERLVRSVRNRGYCLAQRIRVAY</sequence>
<dbReference type="Proteomes" id="UP000434925">
    <property type="component" value="Unassembled WGS sequence"/>
</dbReference>
<evidence type="ECO:0000313" key="10">
    <source>
        <dbReference type="Proteomes" id="UP000284168"/>
    </source>
</evidence>
<evidence type="ECO:0000256" key="3">
    <source>
        <dbReference type="PROSITE-ProRule" id="PRU01091"/>
    </source>
</evidence>
<dbReference type="SUPFAM" id="SSF52172">
    <property type="entry name" value="CheY-like"/>
    <property type="match status" value="1"/>
</dbReference>
<dbReference type="EMBL" id="VZPO01000006">
    <property type="protein sequence ID" value="KAB0503619.1"/>
    <property type="molecule type" value="Genomic_DNA"/>
</dbReference>
<protein>
    <submittedName>
        <fullName evidence="7">DNA-binding protein</fullName>
    </submittedName>
    <submittedName>
        <fullName evidence="8">DNA-binding response regulator, OmpR family, contains REC and winged-helix (WHTH) domain</fullName>
    </submittedName>
    <submittedName>
        <fullName evidence="6">Response regulator transcription factor</fullName>
    </submittedName>
</protein>
<dbReference type="InterPro" id="IPR016032">
    <property type="entry name" value="Sig_transdc_resp-reg_C-effctor"/>
</dbReference>
<dbReference type="Proteomes" id="UP000182814">
    <property type="component" value="Chromosome I"/>
</dbReference>
<reference evidence="7 10" key="1">
    <citation type="submission" date="2016-10" db="EMBL/GenBank/DDBJ databases">
        <title>Comparative genome analysis of multiple Pseudomonas spp. focuses on biocontrol and plant growth promoting traits.</title>
        <authorList>
            <person name="Tao X.-Y."/>
            <person name="Taylor C.G."/>
        </authorList>
    </citation>
    <scope>NUCLEOTIDE SEQUENCE [LARGE SCALE GENOMIC DNA]</scope>
    <source>
        <strain evidence="7 10">48C10</strain>
    </source>
</reference>
<dbReference type="Gene3D" id="1.10.10.10">
    <property type="entry name" value="Winged helix-like DNA-binding domain superfamily/Winged helix DNA-binding domain"/>
    <property type="match status" value="1"/>
</dbReference>
<dbReference type="Pfam" id="PF00486">
    <property type="entry name" value="Trans_reg_C"/>
    <property type="match status" value="1"/>
</dbReference>
<accession>A0A0J6HHU0</accession>
<evidence type="ECO:0000313" key="9">
    <source>
        <dbReference type="Proteomes" id="UP000182814"/>
    </source>
</evidence>
<feature type="modified residue" description="4-aspartylphosphate" evidence="2">
    <location>
        <position position="56"/>
    </location>
</feature>
<dbReference type="EMBL" id="MOBN01000025">
    <property type="protein sequence ID" value="RON26767.1"/>
    <property type="molecule type" value="Genomic_DNA"/>
</dbReference>
<evidence type="ECO:0000313" key="11">
    <source>
        <dbReference type="Proteomes" id="UP000434925"/>
    </source>
</evidence>